<organism evidence="2 3">
    <name type="scientific">Globisporangium ultimum (strain ATCC 200006 / CBS 805.95 / DAOM BR144)</name>
    <name type="common">Pythium ultimum</name>
    <dbReference type="NCBI Taxonomy" id="431595"/>
    <lineage>
        <taxon>Eukaryota</taxon>
        <taxon>Sar</taxon>
        <taxon>Stramenopiles</taxon>
        <taxon>Oomycota</taxon>
        <taxon>Peronosporomycetes</taxon>
        <taxon>Pythiales</taxon>
        <taxon>Pythiaceae</taxon>
        <taxon>Globisporangium</taxon>
    </lineage>
</organism>
<reference evidence="3" key="1">
    <citation type="journal article" date="2010" name="Genome Biol.">
        <title>Genome sequence of the necrotrophic plant pathogen Pythium ultimum reveals original pathogenicity mechanisms and effector repertoire.</title>
        <authorList>
            <person name="Levesque C.A."/>
            <person name="Brouwer H."/>
            <person name="Cano L."/>
            <person name="Hamilton J.P."/>
            <person name="Holt C."/>
            <person name="Huitema E."/>
            <person name="Raffaele S."/>
            <person name="Robideau G.P."/>
            <person name="Thines M."/>
            <person name="Win J."/>
            <person name="Zerillo M.M."/>
            <person name="Beakes G.W."/>
            <person name="Boore J.L."/>
            <person name="Busam D."/>
            <person name="Dumas B."/>
            <person name="Ferriera S."/>
            <person name="Fuerstenberg S.I."/>
            <person name="Gachon C.M."/>
            <person name="Gaulin E."/>
            <person name="Govers F."/>
            <person name="Grenville-Briggs L."/>
            <person name="Horner N."/>
            <person name="Hostetler J."/>
            <person name="Jiang R.H."/>
            <person name="Johnson J."/>
            <person name="Krajaejun T."/>
            <person name="Lin H."/>
            <person name="Meijer H.J."/>
            <person name="Moore B."/>
            <person name="Morris P."/>
            <person name="Phuntmart V."/>
            <person name="Puiu D."/>
            <person name="Shetty J."/>
            <person name="Stajich J.E."/>
            <person name="Tripathy S."/>
            <person name="Wawra S."/>
            <person name="van West P."/>
            <person name="Whitty B.R."/>
            <person name="Coutinho P.M."/>
            <person name="Henrissat B."/>
            <person name="Martin F."/>
            <person name="Thomas P.D."/>
            <person name="Tyler B.M."/>
            <person name="De Vries R.P."/>
            <person name="Kamoun S."/>
            <person name="Yandell M."/>
            <person name="Tisserat N."/>
            <person name="Buell C.R."/>
        </authorList>
    </citation>
    <scope>NUCLEOTIDE SEQUENCE</scope>
    <source>
        <strain evidence="3">DAOM:BR144</strain>
    </source>
</reference>
<evidence type="ECO:0000313" key="3">
    <source>
        <dbReference type="Proteomes" id="UP000019132"/>
    </source>
</evidence>
<dbReference type="EMBL" id="GL376590">
    <property type="status" value="NOT_ANNOTATED_CDS"/>
    <property type="molecule type" value="Genomic_DNA"/>
</dbReference>
<dbReference type="HOGENOM" id="CLU_1252859_0_0_1"/>
<feature type="region of interest" description="Disordered" evidence="1">
    <location>
        <begin position="58"/>
        <end position="81"/>
    </location>
</feature>
<protein>
    <submittedName>
        <fullName evidence="2">Uncharacterized protein</fullName>
    </submittedName>
</protein>
<reference evidence="2" key="3">
    <citation type="submission" date="2015-02" db="UniProtKB">
        <authorList>
            <consortium name="EnsemblProtists"/>
        </authorList>
    </citation>
    <scope>IDENTIFICATION</scope>
    <source>
        <strain evidence="2">DAOM BR144</strain>
    </source>
</reference>
<dbReference type="eggNOG" id="ENOG502S6R4">
    <property type="taxonomic scope" value="Eukaryota"/>
</dbReference>
<proteinExistence type="predicted"/>
<sequence>MPLLLRRSAPSPSIDELAFAVPAAPLTASAAVAAASNSSGNFRSSTGSEMQFPQLQRCSTHNRMSMMRRRSTASNDTEMSGLRDSCVAEECSDPHHLHHLQENDTCKDDEDQDAASRSSKRSTQTDQQDDEDTSTSEWGYGSENGRPSSAPSCSCSCRDDDMCGGVTASTVVIEDKQLAVVDMELRDLRKTFAKKLYTRLTKMSQTFGRKRGSSNPQLKSS</sequence>
<keyword evidence="3" id="KW-1185">Reference proteome</keyword>
<name>K3X180_GLOUD</name>
<evidence type="ECO:0000256" key="1">
    <source>
        <dbReference type="SAM" id="MobiDB-lite"/>
    </source>
</evidence>
<dbReference type="AlphaFoldDB" id="K3X180"/>
<reference evidence="3" key="2">
    <citation type="submission" date="2010-04" db="EMBL/GenBank/DDBJ databases">
        <authorList>
            <person name="Buell R."/>
            <person name="Hamilton J."/>
            <person name="Hostetler J."/>
        </authorList>
    </citation>
    <scope>NUCLEOTIDE SEQUENCE [LARGE SCALE GENOMIC DNA]</scope>
    <source>
        <strain evidence="3">DAOM:BR144</strain>
    </source>
</reference>
<feature type="region of interest" description="Disordered" evidence="1">
    <location>
        <begin position="102"/>
        <end position="151"/>
    </location>
</feature>
<dbReference type="VEuPathDB" id="FungiDB:PYU1_G010956"/>
<dbReference type="InParanoid" id="K3X180"/>
<evidence type="ECO:0000313" key="2">
    <source>
        <dbReference type="EnsemblProtists" id="PYU1_T010979"/>
    </source>
</evidence>
<accession>K3X180</accession>
<dbReference type="OMA" id="CATHDRS"/>
<dbReference type="EnsemblProtists" id="PYU1_T010979">
    <property type="protein sequence ID" value="PYU1_T010979"/>
    <property type="gene ID" value="PYU1_G010956"/>
</dbReference>
<dbReference type="Proteomes" id="UP000019132">
    <property type="component" value="Unassembled WGS sequence"/>
</dbReference>